<evidence type="ECO:0000313" key="2">
    <source>
        <dbReference type="EMBL" id="QHT89626.1"/>
    </source>
</evidence>
<protein>
    <recommendedName>
        <fullName evidence="1">DUF5672 domain-containing protein</fullName>
    </recommendedName>
</protein>
<evidence type="ECO:0000259" key="1">
    <source>
        <dbReference type="Pfam" id="PF18922"/>
    </source>
</evidence>
<sequence length="234" mass="27840">MEKYTAIITEPRIHPAWKLVLNNFLTNLDERWDFIIVCGLFNNGFLQNLIETNFKEHKHRITIHQLNIANFHHKEYSNFMVEPYIYEFIPTETFLTFQLDTLISAKYKDYIYDFMEYDYVGAPWRSGFPPEYNIDVLVGNGGLSLRKKAKVLHYIRNDMATSNTRHAYNEDIFFSSNIKNKPSVEKAKLFSVETLFSEKSFGIHNCYEHLKHEELCKISEYIPELFELKELNKR</sequence>
<dbReference type="EMBL" id="MN740144">
    <property type="protein sequence ID" value="QHT89626.1"/>
    <property type="molecule type" value="Genomic_DNA"/>
</dbReference>
<organism evidence="2">
    <name type="scientific">viral metagenome</name>
    <dbReference type="NCBI Taxonomy" id="1070528"/>
    <lineage>
        <taxon>unclassified sequences</taxon>
        <taxon>metagenomes</taxon>
        <taxon>organismal metagenomes</taxon>
    </lineage>
</organism>
<reference evidence="2" key="1">
    <citation type="journal article" date="2020" name="Nature">
        <title>Giant virus diversity and host interactions through global metagenomics.</title>
        <authorList>
            <person name="Schulz F."/>
            <person name="Roux S."/>
            <person name="Paez-Espino D."/>
            <person name="Jungbluth S."/>
            <person name="Walsh D.A."/>
            <person name="Denef V.J."/>
            <person name="McMahon K.D."/>
            <person name="Konstantinidis K.T."/>
            <person name="Eloe-Fadrosh E.A."/>
            <person name="Kyrpides N.C."/>
            <person name="Woyke T."/>
        </authorList>
    </citation>
    <scope>NUCLEOTIDE SEQUENCE</scope>
    <source>
        <strain evidence="2">GVMAG-M-3300023184-60</strain>
    </source>
</reference>
<dbReference type="Pfam" id="PF18922">
    <property type="entry name" value="DUF5672"/>
    <property type="match status" value="1"/>
</dbReference>
<proteinExistence type="predicted"/>
<dbReference type="AlphaFoldDB" id="A0A6C0IB90"/>
<accession>A0A6C0IB90</accession>
<feature type="domain" description="DUF5672" evidence="1">
    <location>
        <begin position="61"/>
        <end position="204"/>
    </location>
</feature>
<name>A0A6C0IB90_9ZZZZ</name>
<dbReference type="InterPro" id="IPR043729">
    <property type="entry name" value="DUF5672"/>
</dbReference>